<reference evidence="2 3" key="1">
    <citation type="submission" date="2024-08" db="EMBL/GenBank/DDBJ databases">
        <authorList>
            <person name="Will J Nash"/>
            <person name="Angela Man"/>
            <person name="Seanna McTaggart"/>
            <person name="Kendall Baker"/>
            <person name="Tom Barker"/>
            <person name="Leah Catchpole"/>
            <person name="Alex Durrant"/>
            <person name="Karim Gharbi"/>
            <person name="Naomi Irish"/>
            <person name="Gemy Kaithakottil"/>
            <person name="Debby Ku"/>
            <person name="Aaliyah Providence"/>
            <person name="Felix Shaw"/>
            <person name="David Swarbreck"/>
            <person name="Chris Watkins"/>
            <person name="Ann M. McCartney"/>
            <person name="Giulio Formenti"/>
            <person name="Alice Mouton"/>
            <person name="Noel Vella"/>
            <person name="Bjorn M von Reumont"/>
            <person name="Adriana Vella"/>
            <person name="Wilfried Haerty"/>
        </authorList>
    </citation>
    <scope>NUCLEOTIDE SEQUENCE [LARGE SCALE GENOMIC DNA]</scope>
</reference>
<dbReference type="PANTHER" id="PTHR46584">
    <property type="entry name" value="HMG DOMAIN-CONTAINING PROTEIN 4"/>
    <property type="match status" value="1"/>
</dbReference>
<organism evidence="2 3">
    <name type="scientific">Xylocopa violacea</name>
    <name type="common">Violet carpenter bee</name>
    <name type="synonym">Apis violacea</name>
    <dbReference type="NCBI Taxonomy" id="135666"/>
    <lineage>
        <taxon>Eukaryota</taxon>
        <taxon>Metazoa</taxon>
        <taxon>Ecdysozoa</taxon>
        <taxon>Arthropoda</taxon>
        <taxon>Hexapoda</taxon>
        <taxon>Insecta</taxon>
        <taxon>Pterygota</taxon>
        <taxon>Neoptera</taxon>
        <taxon>Endopterygota</taxon>
        <taxon>Hymenoptera</taxon>
        <taxon>Apocrita</taxon>
        <taxon>Aculeata</taxon>
        <taxon>Apoidea</taxon>
        <taxon>Anthophila</taxon>
        <taxon>Apidae</taxon>
        <taxon>Xylocopa</taxon>
        <taxon>Xylocopa</taxon>
    </lineage>
</organism>
<feature type="compositionally biased region" description="Polar residues" evidence="1">
    <location>
        <begin position="113"/>
        <end position="138"/>
    </location>
</feature>
<evidence type="ECO:0000313" key="3">
    <source>
        <dbReference type="Proteomes" id="UP001642520"/>
    </source>
</evidence>
<name>A0ABP1NTP9_XYLVO</name>
<evidence type="ECO:0000313" key="2">
    <source>
        <dbReference type="EMBL" id="CAL7942660.1"/>
    </source>
</evidence>
<dbReference type="InterPro" id="IPR042477">
    <property type="entry name" value="HMGXB4"/>
</dbReference>
<dbReference type="PANTHER" id="PTHR46584:SF1">
    <property type="entry name" value="HMG DOMAIN-CONTAINING PROTEIN 4"/>
    <property type="match status" value="1"/>
</dbReference>
<sequence>MHANVRKPAKSEKTPRRKKLAEQQSDAMDMFVTPKRQKSDDLEVTGISRSGRVRKKSSKLVDFESPDDFTDNKYKRQKAQQLQNQQLLERYESQHISSNQSIQHGSGGRQRKNSSSNSGQQRIKQETLSDNEGQSSGSESDDPSGLNEDERYSMDSGSDDDIDPLMIDDREAGFRKLEPPGQETPSQANSLYMLEKCKKKLIIKDGKIIGKMKAQRKDKGKTRFTAYMLWAKEIRQELLEQRPYMGNGKEQKPATSKKTIQLGLPSVVGNVPVSPPSTRTGKDLVNEPMIGTGMYKVIGTQPIDVAAHLKLLGESLTIIGERLKEHDGQIAVSGSLSVLLDSLLCALGPLICLTQQIPETNGAKHETLSQMLDNIAYLMPGL</sequence>
<proteinExistence type="predicted"/>
<dbReference type="EMBL" id="CAXAJV020001292">
    <property type="protein sequence ID" value="CAL7942660.1"/>
    <property type="molecule type" value="Genomic_DNA"/>
</dbReference>
<evidence type="ECO:0000256" key="1">
    <source>
        <dbReference type="SAM" id="MobiDB-lite"/>
    </source>
</evidence>
<keyword evidence="3" id="KW-1185">Reference proteome</keyword>
<comment type="caution">
    <text evidence="2">The sequence shown here is derived from an EMBL/GenBank/DDBJ whole genome shotgun (WGS) entry which is preliminary data.</text>
</comment>
<evidence type="ECO:0008006" key="4">
    <source>
        <dbReference type="Google" id="ProtNLM"/>
    </source>
</evidence>
<gene>
    <name evidence="2" type="ORF">XYLVIOL_LOCUS5647</name>
</gene>
<dbReference type="Proteomes" id="UP001642520">
    <property type="component" value="Unassembled WGS sequence"/>
</dbReference>
<feature type="compositionally biased region" description="Low complexity" evidence="1">
    <location>
        <begin position="80"/>
        <end position="104"/>
    </location>
</feature>
<protein>
    <recommendedName>
        <fullName evidence="4">HMG box-containing protein 4</fullName>
    </recommendedName>
</protein>
<feature type="region of interest" description="Disordered" evidence="1">
    <location>
        <begin position="1"/>
        <end position="165"/>
    </location>
</feature>
<accession>A0ABP1NTP9</accession>